<reference evidence="4" key="1">
    <citation type="submission" date="2020-11" db="EMBL/GenBank/DDBJ databases">
        <authorList>
            <consortium name="DOE Joint Genome Institute"/>
            <person name="Ahrendt S."/>
            <person name="Riley R."/>
            <person name="Andreopoulos W."/>
            <person name="Labutti K."/>
            <person name="Pangilinan J."/>
            <person name="Ruiz-Duenas F.J."/>
            <person name="Barrasa J.M."/>
            <person name="Sanchez-Garcia M."/>
            <person name="Camarero S."/>
            <person name="Miyauchi S."/>
            <person name="Serrano A."/>
            <person name="Linde D."/>
            <person name="Babiker R."/>
            <person name="Drula E."/>
            <person name="Ayuso-Fernandez I."/>
            <person name="Pacheco R."/>
            <person name="Padilla G."/>
            <person name="Ferreira P."/>
            <person name="Barriuso J."/>
            <person name="Kellner H."/>
            <person name="Castanera R."/>
            <person name="Alfaro M."/>
            <person name="Ramirez L."/>
            <person name="Pisabarro A.G."/>
            <person name="Kuo A."/>
            <person name="Tritt A."/>
            <person name="Lipzen A."/>
            <person name="He G."/>
            <person name="Yan M."/>
            <person name="Ng V."/>
            <person name="Cullen D."/>
            <person name="Martin F."/>
            <person name="Rosso M.-N."/>
            <person name="Henrissat B."/>
            <person name="Hibbett D."/>
            <person name="Martinez A.T."/>
            <person name="Grigoriev I.V."/>
        </authorList>
    </citation>
    <scope>NUCLEOTIDE SEQUENCE</scope>
    <source>
        <strain evidence="4">CBS 247.69</strain>
    </source>
</reference>
<gene>
    <name evidence="4" type="ORF">BDZ94DRAFT_346251</name>
</gene>
<comment type="caution">
    <text evidence="4">The sequence shown here is derived from an EMBL/GenBank/DDBJ whole genome shotgun (WGS) entry which is preliminary data.</text>
</comment>
<name>A0A9P6CGN4_9AGAR</name>
<feature type="chain" id="PRO_5040140802" evidence="3">
    <location>
        <begin position="22"/>
        <end position="268"/>
    </location>
</feature>
<sequence length="268" mass="27314">MPSFATLFIAATAALAAFATAAPMPGNELGGATDSLTNAGSTVTNSLGGVNQIGGSTNHKRAGEAAQYLDQIGQSVEAGTGDAGNTGSVIDPSTITPGTPTKRDELPSLPVILLKVKAELVVISDRLHRLIVADVKLEAKVLLPILEDLRACLGGAVLEIKALAGLSIDVVLALHGRVIAIVDAGHLLAAVLAVVYSIIAIVLKAVVAVELEVLNPTLALVAGVICELLVAVFACVNGIHGVLVPIIGTVIDLSRVWGFVKVLAILKV</sequence>
<evidence type="ECO:0000256" key="3">
    <source>
        <dbReference type="SAM" id="SignalP"/>
    </source>
</evidence>
<keyword evidence="2" id="KW-0472">Membrane</keyword>
<evidence type="ECO:0000313" key="5">
    <source>
        <dbReference type="Proteomes" id="UP000807353"/>
    </source>
</evidence>
<organism evidence="4 5">
    <name type="scientific">Collybia nuda</name>
    <dbReference type="NCBI Taxonomy" id="64659"/>
    <lineage>
        <taxon>Eukaryota</taxon>
        <taxon>Fungi</taxon>
        <taxon>Dikarya</taxon>
        <taxon>Basidiomycota</taxon>
        <taxon>Agaricomycotina</taxon>
        <taxon>Agaricomycetes</taxon>
        <taxon>Agaricomycetidae</taxon>
        <taxon>Agaricales</taxon>
        <taxon>Tricholomatineae</taxon>
        <taxon>Clitocybaceae</taxon>
        <taxon>Collybia</taxon>
    </lineage>
</organism>
<feature type="region of interest" description="Disordered" evidence="1">
    <location>
        <begin position="81"/>
        <end position="101"/>
    </location>
</feature>
<dbReference type="OrthoDB" id="3068390at2759"/>
<keyword evidence="2" id="KW-0812">Transmembrane</keyword>
<feature type="transmembrane region" description="Helical" evidence="2">
    <location>
        <begin position="218"/>
        <end position="240"/>
    </location>
</feature>
<feature type="transmembrane region" description="Helical" evidence="2">
    <location>
        <begin position="187"/>
        <end position="206"/>
    </location>
</feature>
<dbReference type="Proteomes" id="UP000807353">
    <property type="component" value="Unassembled WGS sequence"/>
</dbReference>
<evidence type="ECO:0000256" key="1">
    <source>
        <dbReference type="SAM" id="MobiDB-lite"/>
    </source>
</evidence>
<evidence type="ECO:0000256" key="2">
    <source>
        <dbReference type="SAM" id="Phobius"/>
    </source>
</evidence>
<evidence type="ECO:0000313" key="4">
    <source>
        <dbReference type="EMBL" id="KAF9465471.1"/>
    </source>
</evidence>
<keyword evidence="3" id="KW-0732">Signal</keyword>
<keyword evidence="2" id="KW-1133">Transmembrane helix</keyword>
<keyword evidence="5" id="KW-1185">Reference proteome</keyword>
<accession>A0A9P6CGN4</accession>
<dbReference type="AlphaFoldDB" id="A0A9P6CGN4"/>
<dbReference type="EMBL" id="MU150247">
    <property type="protein sequence ID" value="KAF9465471.1"/>
    <property type="molecule type" value="Genomic_DNA"/>
</dbReference>
<protein>
    <submittedName>
        <fullName evidence="4">Uncharacterized protein</fullName>
    </submittedName>
</protein>
<feature type="compositionally biased region" description="Polar residues" evidence="1">
    <location>
        <begin position="83"/>
        <end position="99"/>
    </location>
</feature>
<feature type="signal peptide" evidence="3">
    <location>
        <begin position="1"/>
        <end position="21"/>
    </location>
</feature>
<proteinExistence type="predicted"/>